<organism evidence="1 2">
    <name type="scientific">Portunus trituberculatus</name>
    <name type="common">Swimming crab</name>
    <name type="synonym">Neptunus trituberculatus</name>
    <dbReference type="NCBI Taxonomy" id="210409"/>
    <lineage>
        <taxon>Eukaryota</taxon>
        <taxon>Metazoa</taxon>
        <taxon>Ecdysozoa</taxon>
        <taxon>Arthropoda</taxon>
        <taxon>Crustacea</taxon>
        <taxon>Multicrustacea</taxon>
        <taxon>Malacostraca</taxon>
        <taxon>Eumalacostraca</taxon>
        <taxon>Eucarida</taxon>
        <taxon>Decapoda</taxon>
        <taxon>Pleocyemata</taxon>
        <taxon>Brachyura</taxon>
        <taxon>Eubrachyura</taxon>
        <taxon>Portunoidea</taxon>
        <taxon>Portunidae</taxon>
        <taxon>Portuninae</taxon>
        <taxon>Portunus</taxon>
    </lineage>
</organism>
<evidence type="ECO:0000313" key="2">
    <source>
        <dbReference type="Proteomes" id="UP000324222"/>
    </source>
</evidence>
<evidence type="ECO:0000313" key="1">
    <source>
        <dbReference type="EMBL" id="MPC65021.1"/>
    </source>
</evidence>
<dbReference type="Proteomes" id="UP000324222">
    <property type="component" value="Unassembled WGS sequence"/>
</dbReference>
<comment type="caution">
    <text evidence="1">The sequence shown here is derived from an EMBL/GenBank/DDBJ whole genome shotgun (WGS) entry which is preliminary data.</text>
</comment>
<dbReference type="AlphaFoldDB" id="A0A5B7GXA6"/>
<keyword evidence="2" id="KW-1185">Reference proteome</keyword>
<gene>
    <name evidence="1" type="ORF">E2C01_059144</name>
</gene>
<name>A0A5B7GXA6_PORTR</name>
<reference evidence="1 2" key="1">
    <citation type="submission" date="2019-05" db="EMBL/GenBank/DDBJ databases">
        <title>Another draft genome of Portunus trituberculatus and its Hox gene families provides insights of decapod evolution.</title>
        <authorList>
            <person name="Jeong J.-H."/>
            <person name="Song I."/>
            <person name="Kim S."/>
            <person name="Choi T."/>
            <person name="Kim D."/>
            <person name="Ryu S."/>
            <person name="Kim W."/>
        </authorList>
    </citation>
    <scope>NUCLEOTIDE SEQUENCE [LARGE SCALE GENOMIC DNA]</scope>
    <source>
        <tissue evidence="1">Muscle</tissue>
    </source>
</reference>
<proteinExistence type="predicted"/>
<protein>
    <submittedName>
        <fullName evidence="1">Uncharacterized protein</fullName>
    </submittedName>
</protein>
<dbReference type="EMBL" id="VSRR010022824">
    <property type="protein sequence ID" value="MPC65021.1"/>
    <property type="molecule type" value="Genomic_DNA"/>
</dbReference>
<sequence length="72" mass="8326">MLRTFSAHGAMRLLFGRNANFLKISFLICWNCIVPGHTERYLELMNATRLFKPSEEDFASKTFSFPRPTLLA</sequence>
<accession>A0A5B7GXA6</accession>